<dbReference type="AlphaFoldDB" id="A0A7X5XZV9"/>
<evidence type="ECO:0000259" key="1">
    <source>
        <dbReference type="Pfam" id="PF00753"/>
    </source>
</evidence>
<gene>
    <name evidence="2" type="ORF">GGR89_002786</name>
</gene>
<dbReference type="CDD" id="cd06262">
    <property type="entry name" value="metallo-hydrolase-like_MBL-fold"/>
    <property type="match status" value="1"/>
</dbReference>
<organism evidence="2 3">
    <name type="scientific">Sphingomonas trueperi</name>
    <dbReference type="NCBI Taxonomy" id="53317"/>
    <lineage>
        <taxon>Bacteria</taxon>
        <taxon>Pseudomonadati</taxon>
        <taxon>Pseudomonadota</taxon>
        <taxon>Alphaproteobacteria</taxon>
        <taxon>Sphingomonadales</taxon>
        <taxon>Sphingomonadaceae</taxon>
        <taxon>Sphingomonas</taxon>
    </lineage>
</organism>
<accession>A0A7X5XZV9</accession>
<reference evidence="2 3" key="1">
    <citation type="submission" date="2020-03" db="EMBL/GenBank/DDBJ databases">
        <title>Genomic Encyclopedia of Type Strains, Phase IV (KMG-IV): sequencing the most valuable type-strain genomes for metagenomic binning, comparative biology and taxonomic classification.</title>
        <authorList>
            <person name="Goeker M."/>
        </authorList>
    </citation>
    <scope>NUCLEOTIDE SEQUENCE [LARGE SCALE GENOMIC DNA]</scope>
    <source>
        <strain evidence="2 3">DSM 7225</strain>
    </source>
</reference>
<dbReference type="Gene3D" id="3.60.15.10">
    <property type="entry name" value="Ribonuclease Z/Hydroxyacylglutathione hydrolase-like"/>
    <property type="match status" value="2"/>
</dbReference>
<dbReference type="RefSeq" id="WP_125976596.1">
    <property type="nucleotide sequence ID" value="NZ_BAAADY010000032.1"/>
</dbReference>
<dbReference type="InterPro" id="IPR001279">
    <property type="entry name" value="Metallo-B-lactamas"/>
</dbReference>
<protein>
    <recommendedName>
        <fullName evidence="1">Metallo-beta-lactamase domain-containing protein</fullName>
    </recommendedName>
</protein>
<evidence type="ECO:0000313" key="2">
    <source>
        <dbReference type="EMBL" id="NJB98454.1"/>
    </source>
</evidence>
<dbReference type="InterPro" id="IPR036866">
    <property type="entry name" value="RibonucZ/Hydroxyglut_hydro"/>
</dbReference>
<sequence length="513" mass="55651">MASTATATAATAPLQVYVRMYRALSPDAAYKGMLGDCFLLRLAEGDQASHILIDCGLLLGSADADARMKTIAADIVQTSGGVLDLLVVTHEHWDHISGFSQARDVFLGAAHPETGAETLEIAHLWMGWTEKEGDPQVQRLRERFDKTGAALSALAERITQDPASPAAAAAAQTVGLQGFRGAASNGAKRLQGREIMAALKGKSKAPPQFLEPGTVLPTPAAKPGGPALRAYVLGPPRDEEFLFKDKPSSGKAQETYLTDLQLSDAILRFAQGGDLGSGTDTPFAPQYRTLPVADVEQGTLDSDDAAWLAARYFGNESTQKSDPALYKMNARRRIDADWLGIADPLALKLDSDTNNTSLALAFDLPDGTSMVFAADAQVGNWLSWHEQSYRDETGTEHSAEQILNRTRFYKVGHHGSHNATLDEKGLAMMTRDDLVAAVPTDEEFGKRQGSSGWQMPNPRVKAALRARTRDRILRNDRHYDAASRAADPELADVDADFLARITETDLYLEYRVL</sequence>
<dbReference type="EMBL" id="JAATJB010000008">
    <property type="protein sequence ID" value="NJB98454.1"/>
    <property type="molecule type" value="Genomic_DNA"/>
</dbReference>
<dbReference type="SUPFAM" id="SSF56281">
    <property type="entry name" value="Metallo-hydrolase/oxidoreductase"/>
    <property type="match status" value="1"/>
</dbReference>
<name>A0A7X5XZV9_9SPHN</name>
<dbReference type="Pfam" id="PF00753">
    <property type="entry name" value="Lactamase_B"/>
    <property type="match status" value="1"/>
</dbReference>
<proteinExistence type="predicted"/>
<dbReference type="Proteomes" id="UP000531251">
    <property type="component" value="Unassembled WGS sequence"/>
</dbReference>
<keyword evidence="3" id="KW-1185">Reference proteome</keyword>
<feature type="domain" description="Metallo-beta-lactamase" evidence="1">
    <location>
        <begin position="35"/>
        <end position="106"/>
    </location>
</feature>
<comment type="caution">
    <text evidence="2">The sequence shown here is derived from an EMBL/GenBank/DDBJ whole genome shotgun (WGS) entry which is preliminary data.</text>
</comment>
<evidence type="ECO:0000313" key="3">
    <source>
        <dbReference type="Proteomes" id="UP000531251"/>
    </source>
</evidence>